<comment type="caution">
    <text evidence="1">The sequence shown here is derived from an EMBL/GenBank/DDBJ whole genome shotgun (WGS) entry which is preliminary data.</text>
</comment>
<organism evidence="1 2">
    <name type="scientific">Glaciecola punicea ACAM 611</name>
    <dbReference type="NCBI Taxonomy" id="1121923"/>
    <lineage>
        <taxon>Bacteria</taxon>
        <taxon>Pseudomonadati</taxon>
        <taxon>Pseudomonadota</taxon>
        <taxon>Gammaproteobacteria</taxon>
        <taxon>Alteromonadales</taxon>
        <taxon>Alteromonadaceae</taxon>
        <taxon>Glaciecola</taxon>
    </lineage>
</organism>
<evidence type="ECO:0000313" key="2">
    <source>
        <dbReference type="Proteomes" id="UP000053586"/>
    </source>
</evidence>
<dbReference type="AlphaFoldDB" id="H5T8Q8"/>
<protein>
    <submittedName>
        <fullName evidence="1">Uncharacterized protein</fullName>
    </submittedName>
</protein>
<evidence type="ECO:0000313" key="1">
    <source>
        <dbReference type="EMBL" id="GAB54685.1"/>
    </source>
</evidence>
<reference evidence="1 2" key="1">
    <citation type="journal article" date="2012" name="J. Bacteriol.">
        <title>Genome sequence of proteorhodopsin-containing sea ice bacterium Glaciecola punicea ACAM 611T.</title>
        <authorList>
            <person name="Qin Q.-L."/>
            <person name="Xie B.-B."/>
            <person name="Shu Y.-L."/>
            <person name="Rong J.-C."/>
            <person name="Zhao D.-L."/>
            <person name="Zhang X.-Y."/>
            <person name="Chen X.-L."/>
            <person name="Zhou B.-C."/>
            <person name="Zhanga Y.-Z."/>
        </authorList>
    </citation>
    <scope>NUCLEOTIDE SEQUENCE [LARGE SCALE GENOMIC DNA]</scope>
    <source>
        <strain evidence="1 2">ACAM 611</strain>
    </source>
</reference>
<dbReference type="STRING" id="56804.BAE46_07715"/>
<name>H5T8Q8_9ALTE</name>
<gene>
    <name evidence="1" type="ORF">GPUN_0541</name>
</gene>
<reference evidence="1 2" key="2">
    <citation type="journal article" date="2017" name="Antonie Van Leeuwenhoek">
        <title>Rhizobium rhizosphaerae sp. nov., a novel species isolated from rice rhizosphere.</title>
        <authorList>
            <person name="Zhao J.J."/>
            <person name="Zhang J."/>
            <person name="Zhang R.J."/>
            <person name="Zhang C.W."/>
            <person name="Yin H.Q."/>
            <person name="Zhang X.X."/>
        </authorList>
    </citation>
    <scope>NUCLEOTIDE SEQUENCE [LARGE SCALE GENOMIC DNA]</scope>
    <source>
        <strain evidence="1 2">ACAM 611</strain>
    </source>
</reference>
<sequence>MLKWCAGLVTTNIIWRKKGYIKRQHSVTASYQHFLWISLLILVNQFNFEIAKVVNINFNIFLIFQ</sequence>
<dbReference type="EMBL" id="BAET01000007">
    <property type="protein sequence ID" value="GAB54685.1"/>
    <property type="molecule type" value="Genomic_DNA"/>
</dbReference>
<proteinExistence type="predicted"/>
<dbReference type="Proteomes" id="UP000053586">
    <property type="component" value="Unassembled WGS sequence"/>
</dbReference>
<accession>H5T8Q8</accession>
<keyword evidence="2" id="KW-1185">Reference proteome</keyword>